<reference evidence="1" key="1">
    <citation type="journal article" date="2015" name="Nature">
        <title>Complex archaea that bridge the gap between prokaryotes and eukaryotes.</title>
        <authorList>
            <person name="Spang A."/>
            <person name="Saw J.H."/>
            <person name="Jorgensen S.L."/>
            <person name="Zaremba-Niedzwiedzka K."/>
            <person name="Martijn J."/>
            <person name="Lind A.E."/>
            <person name="van Eijk R."/>
            <person name="Schleper C."/>
            <person name="Guy L."/>
            <person name="Ettema T.J."/>
        </authorList>
    </citation>
    <scope>NUCLEOTIDE SEQUENCE</scope>
</reference>
<organism evidence="1">
    <name type="scientific">marine sediment metagenome</name>
    <dbReference type="NCBI Taxonomy" id="412755"/>
    <lineage>
        <taxon>unclassified sequences</taxon>
        <taxon>metagenomes</taxon>
        <taxon>ecological metagenomes</taxon>
    </lineage>
</organism>
<feature type="non-terminal residue" evidence="1">
    <location>
        <position position="69"/>
    </location>
</feature>
<gene>
    <name evidence="1" type="ORF">LCGC14_2793480</name>
</gene>
<sequence length="69" mass="7392">MSERRLSPAAVLVVLSLAGAGYCRHASADEGTEAAFSMKPVVARQNGEVTIRFSVTRPTDVAVWIMKQG</sequence>
<accession>A0A0F8ZC20</accession>
<dbReference type="AlphaFoldDB" id="A0A0F8ZC20"/>
<protein>
    <submittedName>
        <fullName evidence="1">Uncharacterized protein</fullName>
    </submittedName>
</protein>
<evidence type="ECO:0000313" key="1">
    <source>
        <dbReference type="EMBL" id="KKK83430.1"/>
    </source>
</evidence>
<proteinExistence type="predicted"/>
<name>A0A0F8ZC20_9ZZZZ</name>
<dbReference type="EMBL" id="LAZR01052225">
    <property type="protein sequence ID" value="KKK83430.1"/>
    <property type="molecule type" value="Genomic_DNA"/>
</dbReference>
<comment type="caution">
    <text evidence="1">The sequence shown here is derived from an EMBL/GenBank/DDBJ whole genome shotgun (WGS) entry which is preliminary data.</text>
</comment>